<comment type="caution">
    <text evidence="5">The sequence shown here is derived from an EMBL/GenBank/DDBJ whole genome shotgun (WGS) entry which is preliminary data.</text>
</comment>
<dbReference type="PROSITE" id="PS00455">
    <property type="entry name" value="AMP_BINDING"/>
    <property type="match status" value="1"/>
</dbReference>
<keyword evidence="3" id="KW-0443">Lipid metabolism</keyword>
<evidence type="ECO:0000259" key="4">
    <source>
        <dbReference type="Pfam" id="PF00501"/>
    </source>
</evidence>
<sequence>MRSDRPLVPACDVEDEGLMSYPDPAVYDTLPKLLRYNVDHHGSDIAVREKDLGIWHECTWAEYGAKVKHIALAIRDLGVTRGDVVAMIGDNDSDWTAFEIAAHTAGAMTMGIYRDALEEEVGYLAEYAEAALVYAENQEQVDKFLALGDRLPTLKHIVYADDRGMRKRSDPRLVYLETLIAAGIEADRKAPGAFDQMVTATKAEDVAILCTTSGTTSNPKLAMLPHGRFVRHIHTYLAADPKGPHDEYVSVLPLPWIMEQVYVFGFGLVSRMKVNFPESEETSFADLREIGPTFLLLAPRVLEQIAADMRARMMDASSLNQWLFDKGLKIAVDAVEHGRHSTLANMMVMGALRDRLGFGNVTSAATGGAAMGPDTFKLFLAMGVPLKQLYGQTETLGAYTLQDGKELDVDTVGIPFEGCEVKIENPDPEGVGEIVTRHPNMFTGYYNNPEATASDLRDGWMHTGDAGYFDAKGRLTVIDRVKDMAETSTGVKFSPQYIENKLKFSPYVGEAVILGSGHPYLTAIICVRFSTVSKWAEKNRVGFTSYTGLSADERIYELIRGEVEQVNAGLPEHQRIRRFLLLYKELDADDGELTRTRKVRRGVVSERYGQLIDALYGDAGTARLDTEVMFEDGRRTRVQADMTIMEVGGDAPSGDLRKAG</sequence>
<evidence type="ECO:0000313" key="5">
    <source>
        <dbReference type="EMBL" id="SDF92976.1"/>
    </source>
</evidence>
<dbReference type="InterPro" id="IPR042099">
    <property type="entry name" value="ANL_N_sf"/>
</dbReference>
<protein>
    <submittedName>
        <fullName evidence="5">Long-chain acyl-CoA synthetase</fullName>
    </submittedName>
</protein>
<gene>
    <name evidence="5" type="ORF">SAMN05660686_02764</name>
</gene>
<dbReference type="InterPro" id="IPR020845">
    <property type="entry name" value="AMP-binding_CS"/>
</dbReference>
<evidence type="ECO:0000256" key="3">
    <source>
        <dbReference type="ARBA" id="ARBA00023098"/>
    </source>
</evidence>
<evidence type="ECO:0000256" key="2">
    <source>
        <dbReference type="ARBA" id="ARBA00022832"/>
    </source>
</evidence>
<dbReference type="Proteomes" id="UP000198615">
    <property type="component" value="Unassembled WGS sequence"/>
</dbReference>
<evidence type="ECO:0000313" key="6">
    <source>
        <dbReference type="Proteomes" id="UP000198615"/>
    </source>
</evidence>
<dbReference type="PANTHER" id="PTHR43272:SF32">
    <property type="entry name" value="AMP-DEPENDENT SYNTHETASE_LIGASE DOMAIN-CONTAINING PROTEIN"/>
    <property type="match status" value="1"/>
</dbReference>
<keyword evidence="1" id="KW-0436">Ligase</keyword>
<dbReference type="GO" id="GO:0004467">
    <property type="term" value="F:long-chain fatty acid-CoA ligase activity"/>
    <property type="evidence" value="ECO:0007669"/>
    <property type="project" value="TreeGrafter"/>
</dbReference>
<dbReference type="Pfam" id="PF00501">
    <property type="entry name" value="AMP-binding"/>
    <property type="match status" value="1"/>
</dbReference>
<accession>A0A8G2BIM0</accession>
<feature type="domain" description="AMP-dependent synthetase/ligase" evidence="4">
    <location>
        <begin position="37"/>
        <end position="446"/>
    </location>
</feature>
<proteinExistence type="predicted"/>
<dbReference type="Pfam" id="PF23562">
    <property type="entry name" value="AMP-binding_C_3"/>
    <property type="match status" value="1"/>
</dbReference>
<dbReference type="Gene3D" id="3.40.50.12780">
    <property type="entry name" value="N-terminal domain of ligase-like"/>
    <property type="match status" value="1"/>
</dbReference>
<organism evidence="5 6">
    <name type="scientific">Thalassobaculum litoreum DSM 18839</name>
    <dbReference type="NCBI Taxonomy" id="1123362"/>
    <lineage>
        <taxon>Bacteria</taxon>
        <taxon>Pseudomonadati</taxon>
        <taxon>Pseudomonadota</taxon>
        <taxon>Alphaproteobacteria</taxon>
        <taxon>Rhodospirillales</taxon>
        <taxon>Thalassobaculaceae</taxon>
        <taxon>Thalassobaculum</taxon>
    </lineage>
</organism>
<dbReference type="InterPro" id="IPR000873">
    <property type="entry name" value="AMP-dep_synth/lig_dom"/>
</dbReference>
<keyword evidence="2" id="KW-0276">Fatty acid metabolism</keyword>
<dbReference type="PANTHER" id="PTHR43272">
    <property type="entry name" value="LONG-CHAIN-FATTY-ACID--COA LIGASE"/>
    <property type="match status" value="1"/>
</dbReference>
<reference evidence="5 6" key="1">
    <citation type="submission" date="2016-10" db="EMBL/GenBank/DDBJ databases">
        <authorList>
            <person name="Varghese N."/>
            <person name="Submissions S."/>
        </authorList>
    </citation>
    <scope>NUCLEOTIDE SEQUENCE [LARGE SCALE GENOMIC DNA]</scope>
    <source>
        <strain evidence="5 6">DSM 18839</strain>
    </source>
</reference>
<keyword evidence="6" id="KW-1185">Reference proteome</keyword>
<dbReference type="AlphaFoldDB" id="A0A8G2BIM0"/>
<dbReference type="SUPFAM" id="SSF56801">
    <property type="entry name" value="Acetyl-CoA synthetase-like"/>
    <property type="match status" value="1"/>
</dbReference>
<evidence type="ECO:0000256" key="1">
    <source>
        <dbReference type="ARBA" id="ARBA00022598"/>
    </source>
</evidence>
<dbReference type="GO" id="GO:0016020">
    <property type="term" value="C:membrane"/>
    <property type="evidence" value="ECO:0007669"/>
    <property type="project" value="TreeGrafter"/>
</dbReference>
<name>A0A8G2BIM0_9PROT</name>
<dbReference type="EMBL" id="FNBW01000008">
    <property type="protein sequence ID" value="SDF92976.1"/>
    <property type="molecule type" value="Genomic_DNA"/>
</dbReference>